<dbReference type="EMBL" id="JACHJT010000001">
    <property type="protein sequence ID" value="MBB4930101.1"/>
    <property type="molecule type" value="Genomic_DNA"/>
</dbReference>
<dbReference type="Gene3D" id="3.40.50.720">
    <property type="entry name" value="NAD(P)-binding Rossmann-like Domain"/>
    <property type="match status" value="1"/>
</dbReference>
<feature type="domain" description="Ketosynthase family 3 (KS3)" evidence="9">
    <location>
        <begin position="1050"/>
        <end position="1476"/>
    </location>
</feature>
<dbReference type="InterPro" id="IPR020806">
    <property type="entry name" value="PKS_PP-bd"/>
</dbReference>
<feature type="domain" description="PKS/mFAS DH" evidence="10">
    <location>
        <begin position="1953"/>
        <end position="2228"/>
    </location>
</feature>
<dbReference type="CDD" id="cd00833">
    <property type="entry name" value="PKS"/>
    <property type="match status" value="2"/>
</dbReference>
<dbReference type="Gene3D" id="1.10.1200.10">
    <property type="entry name" value="ACP-like"/>
    <property type="match status" value="2"/>
</dbReference>
<dbReference type="Pfam" id="PF00109">
    <property type="entry name" value="ketoacyl-synt"/>
    <property type="match status" value="2"/>
</dbReference>
<sequence>MVPGHSHNDVHEPIADSADAIAVVGVACRFPEADQPGDFWRLLKNGVSAIGEVPPERWGRELEDAPETPSARWGGFIDEVSGFDADFFGISPREAAAMDPQQRLMLELSWEALEDSGIVPGRLRRSDAGVFVAASADEYAALLRRAGTEAITPHTATGLNRGVIANRISYVLGVHGPSMTIDSGQASALVAVHTACESLRRGESDLAIVGAVSLMLAPDGFVDLSRLGVLSPDGHCYTFDARANGIVRGEGGGALVLKQLSQAVHDGDPVYCVVRGSAVNHGGASDSLTVPSASAQEKVLRRACRHAGVDPAHLGYVELHGTGTPVGDPIEAAALGSVFGAARPRADPLPVGSVKTNIGHLEGAAGLAGLIKTALSIKHREIPASLNFESANPRIPLDELNLRVQTAPGPWPPASRPLVAGVSSFGMGGTNAHVLLSEAPDHGAQQRATSSAPPKRDLGVLPYAVSGRSAEALRDQATRLRSHLEAHPELDLGDVAHSLITTRSAFDHRAVVMAEDRARLVAGLDAVARGEPASNVARQRGPAAGDANGAVLVFPGQGAQWLGMARGLLGESVVFAERMEACGDALAPFVDWSLFGVVRGERGAPSLERVDVVQPVLWAVMVSLAEVWRSMGVRPAAVVGHSQGEVAAACVAGALSLEDGARVAALRSQAIAALSGTGGMASVSLPVGRVRERLAGFGERVQVAAVNGPGSTVVAGDPEALGEVVAGCEADGVRAREIDVDYASHSSYVEGIRDRVLERLAGVTPVEPEVPFCSTVTGALLDGEVLDAGYWYRNLRHTVRFEHAVRALVDAGHRVFIEAGPHPVLTGAIEQTLEETGVTGTALGTLRRDEGGWDRVLASAAEAWVSGVCVDWSFAFDGRPAHRVDLPTYPFQRRRHWLEPASGGKGARKLGLTPTDHPQETSAERPNETDETAALADPTDAPLAQRLASLTEPEARRRVLGLVCAEVAVALGHGDAAAVDTGRSFKELGFDSLMAVEVRNSLQVSTGLRLPAPLLFEHPTPEELARHLLDTTRGVQSGAAGSEPARTPDDEPIAIVGMACRYPGGIETPEELWRLVAEGTDAITPFPEDRGWNLSELYDGDPEVAGRSYVTEGGFLNDVSGFDAEFFGISQREAAAMDPQQRLVLESCWEAVERAGIDPASLRGSRSGVFVGAMSAEYGPRLHEAPQDAAGFLLTGGTSSVMSGRVAFSLGLEGPAVTVDTACSSSLVALHMAARELRTGGCSLALAGGATVMSSPGIFTEFSRQRGLAPDGRCKSFASTADGTAWAEGVGVLVLERLSDAQRNGHRVHAVIRGSAVNQDGASNGLTAPSGPAQEQVIREALANARLSADDIAAVEAHGTGTRLGDPIEAQALLATYGQGRGPDQPLWLGSLKSNIGHAQAAAGVGGVIKMVEAMRREVLPPTLHVDEPSPHVDWSGGELALLTEPVLWPRGDNPRRAGVSSFGISGTNAHLIVEEPPDAPSDVEPVPAEEAPPGDEPFPWVVSAKSAPALHAYAGRLRDAVAADPVMRPMDVGWSLTESRSAFDHRAVVVARDRDGYLAGLDAVAQSAPSPRGVVQGGPARAEDPVLVFPGQGAQWLGMARGLLGESVVFAERMEACGDALAPFVDWSLFGVVRGERGAPSLERVDVVQPVLWAVMVSLAEVWRSMGVRPAAVVGHSQGEVAAACVAGALSLEDGARVAALRSQAIAALSGTGGMASVSLPVGRVRERLAGFGERVQVAAVNGPGSTVVAGDPEALGEVVAGCEADGVRAREIDVDYASHSSYVEGIRDRVLERLAGVTPVEPEVPFCSTVTGALLDGEVLDAGYWYRNLRHTVRFEHAVRALVDAGHRVFIEAGPHPVLTGAIEQTLEETGVTGTALGTLRRDEGGWDRVLASAAEAWVSGVCVDWSFAFDGRPAHRVDLPTYPFQRRRHWLEPASGGKGARKLGLTPTDHPLLGSVTDLADGEGTLLTGWLSRHSHPWLADHALSGTALVPGAALADLVIGAGDEAGCGRLDELVIRAPLGLPEQGGVHLQILLASADESNRRRFTVHSRPDEARGEPWLLHAEGMLSDTENEREPGFDLSVWPPRDAVPIDTSDAYDRLAGRGYDYGAAFRGLRGAWRRDSDIFAEVELVPDLRADAPSFGVHPALLEAALHALPLGRTGGDDTIRLPFTWDGVRLHAVGATALRVRLSLDGDHVSLLAADTAGAPVLSAEGLRMGPVTPDWLDSARRAPDDDALFELRWTGVPIPQETPPGPWAVIGTNGAGADAGTEVHPDLASLRAAVDGGATVPRVVIAPCPDEPRADSVAAARTATLYVLELLQEWLDDSRFADSRLVVLTRRAVVTGTGERAPRLSEAPVWGLVRSAQSEYPDRFTLLDLDDSDDPTLPMAAVASGEPQMAVRDGHVYLPLLTRVAHGAEPPPTDGSPHCPLDPAGTVLITGGTAPLGRLVARRLVTRHGARRLLLAGAEDDGAEDLRTELAQLGATVEVVECDCADRDALAGLLASIPGDRPLTAVVHASGVLADATITSLSAKQLDDVWGPKSEAAMNLHELTADLPAVRLVLFSSVSGVIGGAGQGNYAASATFVDALALHRHSEGLPATSLAWGLWDDASGVTGRLHDADRARMARSGIAAMSAEQGLAMFDAALSAGRPNLVSARLDTTTPRTNADPPAVLRDLVPGAARRRVTASESDGGATLADRLSALPLGERERALGDLVHTEVVVVLGKDSSDAVQATRPFAELGFDSLTAVELRNRLNRATGLRLPPTVLFDHPTPAALIGLLREELLPEDEPDPGTGPGKDDARRALESVPLDRLRDAGVLDALLELARSPEEEPPANDNGHARIDAMEVDDLVQMALNESGPSDPDFGG</sequence>
<keyword evidence="12" id="KW-1185">Reference proteome</keyword>
<dbReference type="InterPro" id="IPR049552">
    <property type="entry name" value="PKS_DH_N"/>
</dbReference>
<dbReference type="SMART" id="SM00825">
    <property type="entry name" value="PKS_KS"/>
    <property type="match status" value="2"/>
</dbReference>
<evidence type="ECO:0000256" key="6">
    <source>
        <dbReference type="PROSITE-ProRule" id="PRU01363"/>
    </source>
</evidence>
<dbReference type="Proteomes" id="UP000523007">
    <property type="component" value="Unassembled WGS sequence"/>
</dbReference>
<name>A0A7W7RES0_9ACTN</name>
<dbReference type="SUPFAM" id="SSF53901">
    <property type="entry name" value="Thiolase-like"/>
    <property type="match status" value="2"/>
</dbReference>
<dbReference type="SUPFAM" id="SSF51735">
    <property type="entry name" value="NAD(P)-binding Rossmann-fold domains"/>
    <property type="match status" value="2"/>
</dbReference>
<dbReference type="FunFam" id="1.10.1200.10:FF:000007">
    <property type="entry name" value="Probable polyketide synthase pks17"/>
    <property type="match status" value="1"/>
</dbReference>
<accession>A0A7W7RES0</accession>
<dbReference type="InterPro" id="IPR018201">
    <property type="entry name" value="Ketoacyl_synth_AS"/>
</dbReference>
<dbReference type="InterPro" id="IPR020841">
    <property type="entry name" value="PKS_Beta-ketoAc_synthase_dom"/>
</dbReference>
<dbReference type="GO" id="GO:0004315">
    <property type="term" value="F:3-oxoacyl-[acyl-carrier-protein] synthase activity"/>
    <property type="evidence" value="ECO:0007669"/>
    <property type="project" value="InterPro"/>
</dbReference>
<dbReference type="Gene3D" id="3.10.129.110">
    <property type="entry name" value="Polyketide synthase dehydratase"/>
    <property type="match status" value="1"/>
</dbReference>
<dbReference type="SMART" id="SM01294">
    <property type="entry name" value="PKS_PP_betabranch"/>
    <property type="match status" value="2"/>
</dbReference>
<dbReference type="InterPro" id="IPR049900">
    <property type="entry name" value="PKS_mFAS_DH"/>
</dbReference>
<dbReference type="PROSITE" id="PS52019">
    <property type="entry name" value="PKS_MFAS_DH"/>
    <property type="match status" value="1"/>
</dbReference>
<dbReference type="RefSeq" id="WP_184575073.1">
    <property type="nucleotide sequence ID" value="NZ_JACHJT010000001.1"/>
</dbReference>
<dbReference type="Gene3D" id="3.40.366.10">
    <property type="entry name" value="Malonyl-Coenzyme A Acyl Carrier Protein, domain 2"/>
    <property type="match status" value="2"/>
</dbReference>
<dbReference type="SUPFAM" id="SSF55048">
    <property type="entry name" value="Probable ACP-binding domain of malonyl-CoA ACP transacylase"/>
    <property type="match status" value="2"/>
</dbReference>
<evidence type="ECO:0000256" key="2">
    <source>
        <dbReference type="ARBA" id="ARBA00022553"/>
    </source>
</evidence>
<feature type="region of interest" description="Disordered" evidence="7">
    <location>
        <begin position="900"/>
        <end position="936"/>
    </location>
</feature>
<dbReference type="InterPro" id="IPR050091">
    <property type="entry name" value="PKS_NRPS_Biosynth_Enz"/>
</dbReference>
<dbReference type="GO" id="GO:0006633">
    <property type="term" value="P:fatty acid biosynthetic process"/>
    <property type="evidence" value="ECO:0007669"/>
    <property type="project" value="InterPro"/>
</dbReference>
<feature type="region of interest" description="Disordered" evidence="7">
    <location>
        <begin position="1473"/>
        <end position="1497"/>
    </location>
</feature>
<dbReference type="Gene3D" id="3.30.70.3290">
    <property type="match status" value="2"/>
</dbReference>
<gene>
    <name evidence="11" type="ORF">F4561_000921</name>
</gene>
<keyword evidence="3 11" id="KW-0808">Transferase</keyword>
<evidence type="ECO:0000256" key="4">
    <source>
        <dbReference type="ARBA" id="ARBA00023268"/>
    </source>
</evidence>
<dbReference type="InterPro" id="IPR014043">
    <property type="entry name" value="Acyl_transferase_dom"/>
</dbReference>
<feature type="region of interest" description="Disordered" evidence="7">
    <location>
        <begin position="2830"/>
        <end position="2872"/>
    </location>
</feature>
<feature type="compositionally biased region" description="Basic and acidic residues" evidence="7">
    <location>
        <begin position="917"/>
        <end position="928"/>
    </location>
</feature>
<dbReference type="Pfam" id="PF16197">
    <property type="entry name" value="KAsynt_C_assoc"/>
    <property type="match status" value="2"/>
</dbReference>
<evidence type="ECO:0000259" key="8">
    <source>
        <dbReference type="PROSITE" id="PS50075"/>
    </source>
</evidence>
<feature type="region of interest" description="C-terminal hotdog fold" evidence="6">
    <location>
        <begin position="2091"/>
        <end position="2228"/>
    </location>
</feature>
<reference evidence="11 12" key="1">
    <citation type="submission" date="2020-08" db="EMBL/GenBank/DDBJ databases">
        <title>Sequencing the genomes of 1000 actinobacteria strains.</title>
        <authorList>
            <person name="Klenk H.-P."/>
        </authorList>
    </citation>
    <scope>NUCLEOTIDE SEQUENCE [LARGE SCALE GENOMIC DNA]</scope>
    <source>
        <strain evidence="11 12">DSM 102030</strain>
    </source>
</reference>
<dbReference type="SMART" id="SM00823">
    <property type="entry name" value="PKS_PP"/>
    <property type="match status" value="2"/>
</dbReference>
<dbReference type="InterPro" id="IPR036736">
    <property type="entry name" value="ACP-like_sf"/>
</dbReference>
<feature type="region of interest" description="N-terminal hotdog fold" evidence="6">
    <location>
        <begin position="1953"/>
        <end position="2077"/>
    </location>
</feature>
<evidence type="ECO:0000259" key="10">
    <source>
        <dbReference type="PROSITE" id="PS52019"/>
    </source>
</evidence>
<dbReference type="CDD" id="cd08956">
    <property type="entry name" value="KR_3_FAS_SDR_x"/>
    <property type="match status" value="1"/>
</dbReference>
<keyword evidence="5" id="KW-0012">Acyltransferase</keyword>
<comment type="caution">
    <text evidence="6">Lacks conserved residue(s) required for the propagation of feature annotation.</text>
</comment>
<dbReference type="InterPro" id="IPR013968">
    <property type="entry name" value="PKS_KR"/>
</dbReference>
<evidence type="ECO:0000256" key="3">
    <source>
        <dbReference type="ARBA" id="ARBA00022679"/>
    </source>
</evidence>
<proteinExistence type="predicted"/>
<dbReference type="Pfam" id="PF14765">
    <property type="entry name" value="PS-DH"/>
    <property type="match status" value="1"/>
</dbReference>
<dbReference type="InterPro" id="IPR055123">
    <property type="entry name" value="SpnB-like_Rossmann"/>
</dbReference>
<dbReference type="SMART" id="SM00826">
    <property type="entry name" value="PKS_DH"/>
    <property type="match status" value="1"/>
</dbReference>
<dbReference type="InterPro" id="IPR009081">
    <property type="entry name" value="PP-bd_ACP"/>
</dbReference>
<comment type="caution">
    <text evidence="11">The sequence shown here is derived from an EMBL/GenBank/DDBJ whole genome shotgun (WGS) entry which is preliminary data.</text>
</comment>
<dbReference type="Pfam" id="PF00698">
    <property type="entry name" value="Acyl_transf_1"/>
    <property type="match status" value="2"/>
</dbReference>
<dbReference type="SUPFAM" id="SSF52151">
    <property type="entry name" value="FabD/lysophospholipase-like"/>
    <property type="match status" value="2"/>
</dbReference>
<dbReference type="InterPro" id="IPR057326">
    <property type="entry name" value="KR_dom"/>
</dbReference>
<dbReference type="InterPro" id="IPR006162">
    <property type="entry name" value="Ppantetheine_attach_site"/>
</dbReference>
<feature type="domain" description="Carrier" evidence="8">
    <location>
        <begin position="2713"/>
        <end position="2788"/>
    </location>
</feature>
<dbReference type="SMART" id="SM00827">
    <property type="entry name" value="PKS_AT"/>
    <property type="match status" value="2"/>
</dbReference>
<evidence type="ECO:0000313" key="12">
    <source>
        <dbReference type="Proteomes" id="UP000523007"/>
    </source>
</evidence>
<feature type="domain" description="Ketosynthase family 3 (KS3)" evidence="9">
    <location>
        <begin position="18"/>
        <end position="438"/>
    </location>
</feature>
<dbReference type="FunFam" id="3.40.47.10:FF:000019">
    <property type="entry name" value="Polyketide synthase type I"/>
    <property type="match status" value="2"/>
</dbReference>
<protein>
    <submittedName>
        <fullName evidence="11">Acyl transferase domain-containing protein/NADP-dependent 3-hydroxy acid dehydrogenase YdfG</fullName>
    </submittedName>
</protein>
<dbReference type="InterPro" id="IPR014031">
    <property type="entry name" value="Ketoacyl_synth_C"/>
</dbReference>
<keyword evidence="4" id="KW-0511">Multifunctional enzyme</keyword>
<organism evidence="11 12">
    <name type="scientific">Lipingzhangella halophila</name>
    <dbReference type="NCBI Taxonomy" id="1783352"/>
    <lineage>
        <taxon>Bacteria</taxon>
        <taxon>Bacillati</taxon>
        <taxon>Actinomycetota</taxon>
        <taxon>Actinomycetes</taxon>
        <taxon>Streptosporangiales</taxon>
        <taxon>Nocardiopsidaceae</taxon>
        <taxon>Lipingzhangella</taxon>
    </lineage>
</organism>
<dbReference type="PANTHER" id="PTHR43775:SF51">
    <property type="entry name" value="INACTIVE PHENOLPHTHIOCEROL SYNTHESIS POLYKETIDE SYNTHASE TYPE I PKS1-RELATED"/>
    <property type="match status" value="1"/>
</dbReference>
<dbReference type="PROSITE" id="PS00606">
    <property type="entry name" value="KS3_1"/>
    <property type="match status" value="1"/>
</dbReference>
<dbReference type="GO" id="GO:0004312">
    <property type="term" value="F:fatty acid synthase activity"/>
    <property type="evidence" value="ECO:0007669"/>
    <property type="project" value="TreeGrafter"/>
</dbReference>
<dbReference type="Pfam" id="PF02801">
    <property type="entry name" value="Ketoacyl-synt_C"/>
    <property type="match status" value="2"/>
</dbReference>
<dbReference type="GO" id="GO:0031177">
    <property type="term" value="F:phosphopantetheine binding"/>
    <property type="evidence" value="ECO:0007669"/>
    <property type="project" value="InterPro"/>
</dbReference>
<evidence type="ECO:0000259" key="9">
    <source>
        <dbReference type="PROSITE" id="PS52004"/>
    </source>
</evidence>
<dbReference type="InterPro" id="IPR032821">
    <property type="entry name" value="PKS_assoc"/>
</dbReference>
<dbReference type="InterPro" id="IPR016036">
    <property type="entry name" value="Malonyl_transacylase_ACP-bd"/>
</dbReference>
<keyword evidence="2" id="KW-0597">Phosphoprotein</keyword>
<dbReference type="PROSITE" id="PS52004">
    <property type="entry name" value="KS3_2"/>
    <property type="match status" value="2"/>
</dbReference>
<dbReference type="InterPro" id="IPR042104">
    <property type="entry name" value="PKS_dehydratase_sf"/>
</dbReference>
<evidence type="ECO:0000313" key="11">
    <source>
        <dbReference type="EMBL" id="MBB4930101.1"/>
    </source>
</evidence>
<dbReference type="Pfam" id="PF21089">
    <property type="entry name" value="PKS_DH_N"/>
    <property type="match status" value="1"/>
</dbReference>
<dbReference type="SUPFAM" id="SSF47336">
    <property type="entry name" value="ACP-like"/>
    <property type="match status" value="2"/>
</dbReference>
<evidence type="ECO:0000256" key="1">
    <source>
        <dbReference type="ARBA" id="ARBA00022450"/>
    </source>
</evidence>
<dbReference type="InterPro" id="IPR020807">
    <property type="entry name" value="PKS_DH"/>
</dbReference>
<dbReference type="Pfam" id="PF22953">
    <property type="entry name" value="SpnB_Rossmann"/>
    <property type="match status" value="1"/>
</dbReference>
<dbReference type="Pfam" id="PF00550">
    <property type="entry name" value="PP-binding"/>
    <property type="match status" value="2"/>
</dbReference>
<dbReference type="InterPro" id="IPR016035">
    <property type="entry name" value="Acyl_Trfase/lysoPLipase"/>
</dbReference>
<dbReference type="PANTHER" id="PTHR43775">
    <property type="entry name" value="FATTY ACID SYNTHASE"/>
    <property type="match status" value="1"/>
</dbReference>
<dbReference type="InterPro" id="IPR014030">
    <property type="entry name" value="Ketoacyl_synth_N"/>
</dbReference>
<dbReference type="InterPro" id="IPR049551">
    <property type="entry name" value="PKS_DH_C"/>
</dbReference>
<evidence type="ECO:0000256" key="5">
    <source>
        <dbReference type="ARBA" id="ARBA00023315"/>
    </source>
</evidence>
<feature type="compositionally biased region" description="Low complexity" evidence="7">
    <location>
        <begin position="1481"/>
        <end position="1492"/>
    </location>
</feature>
<dbReference type="Pfam" id="PF08659">
    <property type="entry name" value="KR"/>
    <property type="match status" value="1"/>
</dbReference>
<dbReference type="InterPro" id="IPR016039">
    <property type="entry name" value="Thiolase-like"/>
</dbReference>
<keyword evidence="1" id="KW-0596">Phosphopantetheine</keyword>
<dbReference type="InterPro" id="IPR001227">
    <property type="entry name" value="Ac_transferase_dom_sf"/>
</dbReference>
<evidence type="ECO:0000256" key="7">
    <source>
        <dbReference type="SAM" id="MobiDB-lite"/>
    </source>
</evidence>
<dbReference type="PROSITE" id="PS00012">
    <property type="entry name" value="PHOSPHOPANTETHEINE"/>
    <property type="match status" value="2"/>
</dbReference>
<dbReference type="PROSITE" id="PS50075">
    <property type="entry name" value="CARRIER"/>
    <property type="match status" value="2"/>
</dbReference>
<dbReference type="InterPro" id="IPR036291">
    <property type="entry name" value="NAD(P)-bd_dom_sf"/>
</dbReference>
<dbReference type="FunFam" id="3.40.366.10:FF:000002">
    <property type="entry name" value="Probable polyketide synthase 2"/>
    <property type="match status" value="2"/>
</dbReference>
<feature type="domain" description="Carrier" evidence="8">
    <location>
        <begin position="954"/>
        <end position="1032"/>
    </location>
</feature>
<dbReference type="Gene3D" id="3.40.47.10">
    <property type="match status" value="2"/>
</dbReference>
<dbReference type="SMART" id="SM00822">
    <property type="entry name" value="PKS_KR"/>
    <property type="match status" value="1"/>
</dbReference>